<comment type="caution">
    <text evidence="4">The sequence shown here is derived from an EMBL/GenBank/DDBJ whole genome shotgun (WGS) entry which is preliminary data.</text>
</comment>
<dbReference type="Proteomes" id="UP000721954">
    <property type="component" value="Unassembled WGS sequence"/>
</dbReference>
<sequence>MSQPVDQRGEEYERFPGREGATATVEVDPRAVGTVRMTYAPDPDGDPDPGEIVWTWVPYEEADGRGKDRPVLVVAQEGHRDGSPVLAVQLTSRARDGGQEWMPLGSGPWDREGRESWVGLDRVLRVHPDGMRREACALDRARFNAVVHRLQQVHGWR</sequence>
<name>A0ABS3XRV6_9ACTN</name>
<evidence type="ECO:0000313" key="5">
    <source>
        <dbReference type="Proteomes" id="UP000721954"/>
    </source>
</evidence>
<feature type="compositionally biased region" description="Basic and acidic residues" evidence="3">
    <location>
        <begin position="7"/>
        <end position="17"/>
    </location>
</feature>
<comment type="similarity">
    <text evidence="1">Belongs to the PemK/MazF family.</text>
</comment>
<dbReference type="EMBL" id="JAFFZM010000003">
    <property type="protein sequence ID" value="MBO8198134.1"/>
    <property type="molecule type" value="Genomic_DNA"/>
</dbReference>
<dbReference type="Pfam" id="PF02452">
    <property type="entry name" value="PemK_toxin"/>
    <property type="match status" value="1"/>
</dbReference>
<evidence type="ECO:0000256" key="1">
    <source>
        <dbReference type="ARBA" id="ARBA00007521"/>
    </source>
</evidence>
<gene>
    <name evidence="4" type="ORF">JW613_07430</name>
</gene>
<reference evidence="4 5" key="1">
    <citation type="submission" date="2021-02" db="EMBL/GenBank/DDBJ databases">
        <title>Streptomyces spirodelae sp. nov., isolated from duckweed.</title>
        <authorList>
            <person name="Saimee Y."/>
            <person name="Duangmal K."/>
        </authorList>
    </citation>
    <scope>NUCLEOTIDE SEQUENCE [LARGE SCALE GENOMIC DNA]</scope>
    <source>
        <strain evidence="4 5">DSM 42105</strain>
    </source>
</reference>
<accession>A0ABS3XRV6</accession>
<dbReference type="GeneID" id="96258434"/>
<proteinExistence type="inferred from homology"/>
<dbReference type="SUPFAM" id="SSF50118">
    <property type="entry name" value="Cell growth inhibitor/plasmid maintenance toxic component"/>
    <property type="match status" value="1"/>
</dbReference>
<organism evidence="4 5">
    <name type="scientific">Streptomyces smyrnaeus</name>
    <dbReference type="NCBI Taxonomy" id="1387713"/>
    <lineage>
        <taxon>Bacteria</taxon>
        <taxon>Bacillati</taxon>
        <taxon>Actinomycetota</taxon>
        <taxon>Actinomycetes</taxon>
        <taxon>Kitasatosporales</taxon>
        <taxon>Streptomycetaceae</taxon>
        <taxon>Streptomyces</taxon>
    </lineage>
</organism>
<evidence type="ECO:0000256" key="3">
    <source>
        <dbReference type="SAM" id="MobiDB-lite"/>
    </source>
</evidence>
<feature type="region of interest" description="Disordered" evidence="3">
    <location>
        <begin position="1"/>
        <end position="23"/>
    </location>
</feature>
<dbReference type="InterPro" id="IPR011067">
    <property type="entry name" value="Plasmid_toxin/cell-grow_inhib"/>
</dbReference>
<protein>
    <submittedName>
        <fullName evidence="4">Type II toxin-antitoxin system PemK/MazF family toxin</fullName>
    </submittedName>
</protein>
<dbReference type="Gene3D" id="2.30.30.110">
    <property type="match status" value="1"/>
</dbReference>
<evidence type="ECO:0000256" key="2">
    <source>
        <dbReference type="ARBA" id="ARBA00022649"/>
    </source>
</evidence>
<evidence type="ECO:0000313" key="4">
    <source>
        <dbReference type="EMBL" id="MBO8198134.1"/>
    </source>
</evidence>
<keyword evidence="2" id="KW-1277">Toxin-antitoxin system</keyword>
<dbReference type="InterPro" id="IPR003477">
    <property type="entry name" value="PemK-like"/>
</dbReference>
<keyword evidence="5" id="KW-1185">Reference proteome</keyword>
<dbReference type="RefSeq" id="WP_209209888.1">
    <property type="nucleotide sequence ID" value="NZ_JAFFZM010000003.1"/>
</dbReference>